<dbReference type="CDD" id="cd00769">
    <property type="entry name" value="PheRS_beta_core"/>
    <property type="match status" value="1"/>
</dbReference>
<dbReference type="PANTHER" id="PTHR10947:SF0">
    <property type="entry name" value="PHENYLALANINE--TRNA LIGASE BETA SUBUNIT"/>
    <property type="match status" value="1"/>
</dbReference>
<dbReference type="NCBIfam" id="TIGR00471">
    <property type="entry name" value="pheT_arch"/>
    <property type="match status" value="1"/>
</dbReference>
<dbReference type="InterPro" id="IPR009061">
    <property type="entry name" value="DNA-bd_dom_put_sf"/>
</dbReference>
<evidence type="ECO:0000256" key="14">
    <source>
        <dbReference type="ARBA" id="ARBA00033189"/>
    </source>
</evidence>
<evidence type="ECO:0000256" key="8">
    <source>
        <dbReference type="ARBA" id="ARBA00022723"/>
    </source>
</evidence>
<protein>
    <recommendedName>
        <fullName evidence="5">phenylalanine--tRNA ligase</fullName>
        <ecNumber evidence="5">6.1.1.20</ecNumber>
    </recommendedName>
    <alternativeName>
        <fullName evidence="14">Phenylalanyl-tRNA synthetase beta subunit</fullName>
    </alternativeName>
</protein>
<dbReference type="FunFam" id="3.50.40.10:FF:000002">
    <property type="entry name" value="phenylalanine--tRNA ligase beta subunit"/>
    <property type="match status" value="1"/>
</dbReference>
<dbReference type="GO" id="GO:0000287">
    <property type="term" value="F:magnesium ion binding"/>
    <property type="evidence" value="ECO:0007669"/>
    <property type="project" value="InterPro"/>
</dbReference>
<accession>I7AR69</accession>
<sequence length="557" mass="62773">MPTLVAEKQRIKDLLQMELDDSQFERTLFDFGLELDGVTEEEGKAVYRIDIPANRYDLLCTEGLCYALKAFLSIEKYEDIEVKEGEIIVYKAGGEERPCIACAVVKGVDLLSEGAYKSFIDYQDKLHLTIGRNRTLVSMGTHDLDKIQGPVFYKSEVPDKIIFKPLNGDKEMSAQELGTFFPPGSKIGKYMKLNEKNEKYPYFSDSKGTVLSLPPVINSDATKISPETKNIFIDITGTDFHRVNTSLKLLLACFRGKRIESVEIRDGDKRTRTPVMYNHSYTIGLEEINKKLGLDISLEVARGYMEKMMHCASVVNENTLRVKVHDVRSDVIHKCDLIEDVAVAHGFNNFKRELPSLFTVGSEVPLNRFSDKLRVEVSMMGFDEALTLTLLSHEENIIDADRGVVLMNPKSAGYEMCRTSLIPGLMKTVASNLHMKIPFRLFEISDIVLLDKENECGARNSRRLAILYSGHSPCLEEIQGSLSLLLEKCGMQPSYSPYDDPVRYLKNQGALVIVRNIVIGSIGVCNPEICRTFKVPYAASFLEIDIEKLFSVYTEVN</sequence>
<evidence type="ECO:0000256" key="5">
    <source>
        <dbReference type="ARBA" id="ARBA00012814"/>
    </source>
</evidence>
<name>I7AR69_ENCRO</name>
<dbReference type="SMART" id="SM00874">
    <property type="entry name" value="B5"/>
    <property type="match status" value="1"/>
</dbReference>
<evidence type="ECO:0000256" key="1">
    <source>
        <dbReference type="ARBA" id="ARBA00001946"/>
    </source>
</evidence>
<evidence type="ECO:0000256" key="13">
    <source>
        <dbReference type="ARBA" id="ARBA00023146"/>
    </source>
</evidence>
<dbReference type="GeneID" id="20521148"/>
<dbReference type="OrthoDB" id="1698572at2759"/>
<dbReference type="KEGG" id="ero:EROM_040840"/>
<dbReference type="GO" id="GO:0009328">
    <property type="term" value="C:phenylalanine-tRNA ligase complex"/>
    <property type="evidence" value="ECO:0007669"/>
    <property type="project" value="TreeGrafter"/>
</dbReference>
<dbReference type="Gene3D" id="3.50.40.10">
    <property type="entry name" value="Phenylalanyl-trna Synthetase, Chain B, domain 3"/>
    <property type="match status" value="1"/>
</dbReference>
<evidence type="ECO:0000256" key="3">
    <source>
        <dbReference type="ARBA" id="ARBA00007438"/>
    </source>
</evidence>
<evidence type="ECO:0000259" key="16">
    <source>
        <dbReference type="PROSITE" id="PS51483"/>
    </source>
</evidence>
<evidence type="ECO:0000313" key="17">
    <source>
        <dbReference type="EMBL" id="AFN82852.1"/>
    </source>
</evidence>
<keyword evidence="9" id="KW-0547">Nucleotide-binding</keyword>
<feature type="domain" description="B5" evidence="16">
    <location>
        <begin position="276"/>
        <end position="352"/>
    </location>
</feature>
<keyword evidence="10" id="KW-0067">ATP-binding</keyword>
<evidence type="ECO:0000256" key="7">
    <source>
        <dbReference type="ARBA" id="ARBA00022598"/>
    </source>
</evidence>
<dbReference type="InterPro" id="IPR020825">
    <property type="entry name" value="Phe-tRNA_synthase-like_B3/B4"/>
</dbReference>
<evidence type="ECO:0000256" key="12">
    <source>
        <dbReference type="ARBA" id="ARBA00022917"/>
    </source>
</evidence>
<keyword evidence="6" id="KW-0963">Cytoplasm</keyword>
<dbReference type="PROSITE" id="PS51483">
    <property type="entry name" value="B5"/>
    <property type="match status" value="1"/>
</dbReference>
<dbReference type="Pfam" id="PF18262">
    <property type="entry name" value="PhetRS_B1"/>
    <property type="match status" value="1"/>
</dbReference>
<dbReference type="Gene3D" id="3.30.56.10">
    <property type="match status" value="2"/>
</dbReference>
<evidence type="ECO:0000256" key="6">
    <source>
        <dbReference type="ARBA" id="ARBA00022490"/>
    </source>
</evidence>
<dbReference type="RefSeq" id="XP_009264349.1">
    <property type="nucleotide sequence ID" value="XM_009266074.1"/>
</dbReference>
<comment type="similarity">
    <text evidence="3">Belongs to the phenylalanyl-tRNA synthetase beta subunit family. Type 2 subfamily.</text>
</comment>
<evidence type="ECO:0000256" key="2">
    <source>
        <dbReference type="ARBA" id="ARBA00004496"/>
    </source>
</evidence>
<dbReference type="InterPro" id="IPR005147">
    <property type="entry name" value="tRNA_synthase_B5-dom"/>
</dbReference>
<organism evidence="17 18">
    <name type="scientific">Encephalitozoon romaleae (strain SJ-2008)</name>
    <name type="common">Microsporidian parasite</name>
    <dbReference type="NCBI Taxonomy" id="1178016"/>
    <lineage>
        <taxon>Eukaryota</taxon>
        <taxon>Fungi</taxon>
        <taxon>Fungi incertae sedis</taxon>
        <taxon>Microsporidia</taxon>
        <taxon>Unikaryonidae</taxon>
        <taxon>Encephalitozoon</taxon>
    </lineage>
</organism>
<keyword evidence="18" id="KW-1185">Reference proteome</keyword>
<reference evidence="17 18" key="1">
    <citation type="journal article" date="2012" name="Proc. Natl. Acad. Sci. U.S.A.">
        <title>Gain and loss of multiple functionally related, horizontally transferred genes in the reduced genomes of two microsporidian parasites.</title>
        <authorList>
            <person name="Pombert J.-F."/>
            <person name="Selman M."/>
            <person name="Burki F."/>
            <person name="Bardell F.T."/>
            <person name="Farinelli L."/>
            <person name="Solter L.F."/>
            <person name="Whitman D.W."/>
            <person name="Weiss L.M."/>
            <person name="Corradi N."/>
            <person name="Keeling P.J."/>
        </authorList>
    </citation>
    <scope>NUCLEOTIDE SEQUENCE [LARGE SCALE GENOMIC DNA]</scope>
    <source>
        <strain evidence="17 18">SJ-2008</strain>
    </source>
</reference>
<proteinExistence type="inferred from homology"/>
<keyword evidence="8" id="KW-0479">Metal-binding</keyword>
<evidence type="ECO:0000256" key="4">
    <source>
        <dbReference type="ARBA" id="ARBA00011209"/>
    </source>
</evidence>
<dbReference type="EMBL" id="CP003521">
    <property type="protein sequence ID" value="AFN82852.1"/>
    <property type="molecule type" value="Genomic_DNA"/>
</dbReference>
<dbReference type="Proteomes" id="UP000010094">
    <property type="component" value="Chromosome IV"/>
</dbReference>
<dbReference type="SUPFAM" id="SSF55681">
    <property type="entry name" value="Class II aaRS and biotin synthetases"/>
    <property type="match status" value="1"/>
</dbReference>
<dbReference type="SUPFAM" id="SSF46955">
    <property type="entry name" value="Putative DNA-binding domain"/>
    <property type="match status" value="2"/>
</dbReference>
<evidence type="ECO:0000313" key="18">
    <source>
        <dbReference type="Proteomes" id="UP000010094"/>
    </source>
</evidence>
<keyword evidence="7" id="KW-0436">Ligase</keyword>
<dbReference type="SMART" id="SM00873">
    <property type="entry name" value="B3_4"/>
    <property type="match status" value="1"/>
</dbReference>
<keyword evidence="12" id="KW-0648">Protein biosynthesis</keyword>
<dbReference type="InterPro" id="IPR004531">
    <property type="entry name" value="Phe-tRNA-synth_IIc_bsu_arc_euk"/>
</dbReference>
<dbReference type="VEuPathDB" id="MicrosporidiaDB:EROM_040840"/>
<dbReference type="PANTHER" id="PTHR10947">
    <property type="entry name" value="PHENYLALANYL-TRNA SYNTHETASE BETA CHAIN AND LEUCINE-RICH REPEAT-CONTAINING PROTEIN 47"/>
    <property type="match status" value="1"/>
</dbReference>
<gene>
    <name evidence="17" type="ordered locus">EROM_040840</name>
</gene>
<dbReference type="GO" id="GO:0006432">
    <property type="term" value="P:phenylalanyl-tRNA aminoacylation"/>
    <property type="evidence" value="ECO:0007669"/>
    <property type="project" value="InterPro"/>
</dbReference>
<keyword evidence="11" id="KW-0460">Magnesium</keyword>
<comment type="cofactor">
    <cofactor evidence="1">
        <name>Mg(2+)</name>
        <dbReference type="ChEBI" id="CHEBI:18420"/>
    </cofactor>
</comment>
<dbReference type="Gene3D" id="3.30.930.10">
    <property type="entry name" value="Bira Bifunctional Protein, Domain 2"/>
    <property type="match status" value="1"/>
</dbReference>
<dbReference type="InterPro" id="IPR045060">
    <property type="entry name" value="Phe-tRNA-ligase_IIc_bsu"/>
</dbReference>
<dbReference type="HOGENOM" id="CLU_020279_2_0_1"/>
<dbReference type="AlphaFoldDB" id="I7AR69"/>
<dbReference type="GO" id="GO:0005524">
    <property type="term" value="F:ATP binding"/>
    <property type="evidence" value="ECO:0007669"/>
    <property type="project" value="UniProtKB-KW"/>
</dbReference>
<dbReference type="Pfam" id="PF03484">
    <property type="entry name" value="B5"/>
    <property type="match status" value="1"/>
</dbReference>
<dbReference type="GO" id="GO:0003723">
    <property type="term" value="F:RNA binding"/>
    <property type="evidence" value="ECO:0007669"/>
    <property type="project" value="InterPro"/>
</dbReference>
<dbReference type="InterPro" id="IPR005146">
    <property type="entry name" value="B3/B4_tRNA-bd"/>
</dbReference>
<comment type="subunit">
    <text evidence="4">Tetramer of two alpha and two beta subunits.</text>
</comment>
<keyword evidence="13" id="KW-0030">Aminoacyl-tRNA synthetase</keyword>
<dbReference type="Pfam" id="PF03483">
    <property type="entry name" value="B3_4"/>
    <property type="match status" value="1"/>
</dbReference>
<dbReference type="InterPro" id="IPR045864">
    <property type="entry name" value="aa-tRNA-synth_II/BPL/LPL"/>
</dbReference>
<dbReference type="Pfam" id="PF17759">
    <property type="entry name" value="tRNA_synthFbeta"/>
    <property type="match status" value="1"/>
</dbReference>
<evidence type="ECO:0000256" key="11">
    <source>
        <dbReference type="ARBA" id="ARBA00022842"/>
    </source>
</evidence>
<dbReference type="InterPro" id="IPR041616">
    <property type="entry name" value="PheRS_beta_core"/>
</dbReference>
<evidence type="ECO:0000256" key="9">
    <source>
        <dbReference type="ARBA" id="ARBA00022741"/>
    </source>
</evidence>
<comment type="catalytic activity">
    <reaction evidence="15">
        <text>tRNA(Phe) + L-phenylalanine + ATP = L-phenylalanyl-tRNA(Phe) + AMP + diphosphate + H(+)</text>
        <dbReference type="Rhea" id="RHEA:19413"/>
        <dbReference type="Rhea" id="RHEA-COMP:9668"/>
        <dbReference type="Rhea" id="RHEA-COMP:9699"/>
        <dbReference type="ChEBI" id="CHEBI:15378"/>
        <dbReference type="ChEBI" id="CHEBI:30616"/>
        <dbReference type="ChEBI" id="CHEBI:33019"/>
        <dbReference type="ChEBI" id="CHEBI:58095"/>
        <dbReference type="ChEBI" id="CHEBI:78442"/>
        <dbReference type="ChEBI" id="CHEBI:78531"/>
        <dbReference type="ChEBI" id="CHEBI:456215"/>
        <dbReference type="EC" id="6.1.1.20"/>
    </reaction>
</comment>
<evidence type="ECO:0000256" key="15">
    <source>
        <dbReference type="ARBA" id="ARBA00049255"/>
    </source>
</evidence>
<dbReference type="InterPro" id="IPR040659">
    <property type="entry name" value="PhetRS_B1"/>
</dbReference>
<evidence type="ECO:0000256" key="10">
    <source>
        <dbReference type="ARBA" id="ARBA00022840"/>
    </source>
</evidence>
<dbReference type="EC" id="6.1.1.20" evidence="5"/>
<comment type="subcellular location">
    <subcellularLocation>
        <location evidence="2">Cytoplasm</location>
    </subcellularLocation>
</comment>
<dbReference type="GO" id="GO:0004826">
    <property type="term" value="F:phenylalanine-tRNA ligase activity"/>
    <property type="evidence" value="ECO:0007669"/>
    <property type="project" value="UniProtKB-EC"/>
</dbReference>